<dbReference type="EnsemblMetazoa" id="ENSAATROPT000577">
    <property type="protein sequence ID" value="ENSAATROPP000550"/>
    <property type="gene ID" value="ENSAATROPG000467"/>
</dbReference>
<sequence>MSSLRDNNTWELVQLPPHRKAIGSKWIFKRKADEDGNLVRYKARLVAQGFSQKFGTDYDLVFAPVVKQITFRTMLVLASRRKMLTKHVDIKTAYLHGVLKEEIFMRQPPGYESGKPNEVCLLRRSIYGLKQAARVWNTKIDEVLKTMGFIQSTADPCLYIRKKANKFLFVLVYVDDVIVICNTEEEFAKVIHVLKLNFTISTMGNLKFFLGIRIRLDDGRYCIDQQAYLERVLERFGMRDAKPSKYPMDPGFLKRKEEIGTRLDSPIAYQSLIGALLYAAVTSRPDISIATAILGRRAQNPSEMDWNEAMRVLRYLKGTLNNVLYLGGSEQKLECFVDADWAGDERDRKSNSGFVFKFGGGIIGWGCHKQKCVALSSTEAEYVSLAECLQEVKWILKLMADVGEQLIGPVLVNEDNQSCIALTKGDRADRKAKHIDTKFNFVKDMVRDGIVQLQYCPTEHMQADLLTKPLQAVKLRQHREAIGIKPFSVEEEC</sequence>
<organism evidence="2 3">
    <name type="scientific">Anopheles atroparvus</name>
    <name type="common">European mosquito</name>
    <dbReference type="NCBI Taxonomy" id="41427"/>
    <lineage>
        <taxon>Eukaryota</taxon>
        <taxon>Metazoa</taxon>
        <taxon>Ecdysozoa</taxon>
        <taxon>Arthropoda</taxon>
        <taxon>Hexapoda</taxon>
        <taxon>Insecta</taxon>
        <taxon>Pterygota</taxon>
        <taxon>Neoptera</taxon>
        <taxon>Endopterygota</taxon>
        <taxon>Diptera</taxon>
        <taxon>Nematocera</taxon>
        <taxon>Culicoidea</taxon>
        <taxon>Culicidae</taxon>
        <taxon>Anophelinae</taxon>
        <taxon>Anopheles</taxon>
    </lineage>
</organism>
<proteinExistence type="predicted"/>
<keyword evidence="3" id="KW-1185">Reference proteome</keyword>
<dbReference type="Pfam" id="PF07727">
    <property type="entry name" value="RVT_2"/>
    <property type="match status" value="1"/>
</dbReference>
<dbReference type="Proteomes" id="UP000075880">
    <property type="component" value="Unassembled WGS sequence"/>
</dbReference>
<dbReference type="AlphaFoldDB" id="A0AAG5CP00"/>
<dbReference type="InterPro" id="IPR043502">
    <property type="entry name" value="DNA/RNA_pol_sf"/>
</dbReference>
<protein>
    <recommendedName>
        <fullName evidence="1">Reverse transcriptase Ty1/copia-type domain-containing protein</fullName>
    </recommendedName>
</protein>
<dbReference type="InterPro" id="IPR013103">
    <property type="entry name" value="RVT_2"/>
</dbReference>
<evidence type="ECO:0000259" key="1">
    <source>
        <dbReference type="Pfam" id="PF07727"/>
    </source>
</evidence>
<feature type="domain" description="Reverse transcriptase Ty1/copia-type" evidence="1">
    <location>
        <begin position="7"/>
        <end position="248"/>
    </location>
</feature>
<name>A0AAG5CP00_ANOAO</name>
<dbReference type="CDD" id="cd09272">
    <property type="entry name" value="RNase_HI_RT_Ty1"/>
    <property type="match status" value="1"/>
</dbReference>
<dbReference type="PANTHER" id="PTHR11439">
    <property type="entry name" value="GAG-POL-RELATED RETROTRANSPOSON"/>
    <property type="match status" value="1"/>
</dbReference>
<reference evidence="2" key="1">
    <citation type="submission" date="2024-04" db="UniProtKB">
        <authorList>
            <consortium name="EnsemblMetazoa"/>
        </authorList>
    </citation>
    <scope>IDENTIFICATION</scope>
    <source>
        <strain evidence="2">EBRO</strain>
    </source>
</reference>
<dbReference type="GO" id="GO:0071897">
    <property type="term" value="P:DNA biosynthetic process"/>
    <property type="evidence" value="ECO:0007669"/>
    <property type="project" value="UniProtKB-ARBA"/>
</dbReference>
<evidence type="ECO:0000313" key="2">
    <source>
        <dbReference type="EnsemblMetazoa" id="ENSAATROPP000550"/>
    </source>
</evidence>
<evidence type="ECO:0000313" key="3">
    <source>
        <dbReference type="Proteomes" id="UP000075880"/>
    </source>
</evidence>
<accession>A0AAG5CP00</accession>
<dbReference type="PANTHER" id="PTHR11439:SF483">
    <property type="entry name" value="PEPTIDE SYNTHASE GLIP-LIKE, PUTATIVE (AFU_ORTHOLOGUE AFUA_3G12920)-RELATED"/>
    <property type="match status" value="1"/>
</dbReference>
<dbReference type="SUPFAM" id="SSF56672">
    <property type="entry name" value="DNA/RNA polymerases"/>
    <property type="match status" value="1"/>
</dbReference>